<reference evidence="1 2" key="1">
    <citation type="journal article" date="2015" name="Genome Biol. Evol.">
        <title>Phylogenomic analyses indicate that early fungi evolved digesting cell walls of algal ancestors of land plants.</title>
        <authorList>
            <person name="Chang Y."/>
            <person name="Wang S."/>
            <person name="Sekimoto S."/>
            <person name="Aerts A.L."/>
            <person name="Choi C."/>
            <person name="Clum A."/>
            <person name="LaButti K.M."/>
            <person name="Lindquist E.A."/>
            <person name="Yee Ngan C."/>
            <person name="Ohm R.A."/>
            <person name="Salamov A.A."/>
            <person name="Grigoriev I.V."/>
            <person name="Spatafora J.W."/>
            <person name="Berbee M.L."/>
        </authorList>
    </citation>
    <scope>NUCLEOTIDE SEQUENCE [LARGE SCALE GENOMIC DNA]</scope>
    <source>
        <strain evidence="1 2">NRRL 28638</strain>
    </source>
</reference>
<sequence>MDGKGWKAILSNYDTVKYLSKFELIELISYDQDLSNHVHHVKSLTYEYYHNNLLLRYISQIFYNLNRLHLSESSFTLTAFQKLMSDLNQLEHLILNRTLFIVFDTSNDPIILSLPPNLITFRPKSYLEIGDRTNIEDLKLKVESNSLPNLKYLEIDHYFQDFIETGSSLLAASRNLKHLSARYCLIERFSGINIQSLRSLTITMINQHYQSNVDAIFPTFRNLKELKIFAGFGINVFERGLIIPRLQKLANIAKNIEKLTLPYIKSSSFSIKDTLQNFDNLKELSLVPADKLTSLNPEELPKTINILNLYNTNPNFVDINNFSNCSELRTIAIYYNSQTLNNFKFEKSGFYKGFEGWRIINYPGASIRCYKE</sequence>
<dbReference type="OrthoDB" id="676979at2759"/>
<proteinExistence type="predicted"/>
<gene>
    <name evidence="1" type="ORF">CONCODRAFT_5772</name>
</gene>
<name>A0A137P929_CONC2</name>
<evidence type="ECO:0000313" key="2">
    <source>
        <dbReference type="Proteomes" id="UP000070444"/>
    </source>
</evidence>
<dbReference type="EMBL" id="KQ964473">
    <property type="protein sequence ID" value="KXN71516.1"/>
    <property type="molecule type" value="Genomic_DNA"/>
</dbReference>
<accession>A0A137P929</accession>
<dbReference type="SUPFAM" id="SSF52058">
    <property type="entry name" value="L domain-like"/>
    <property type="match status" value="1"/>
</dbReference>
<dbReference type="InterPro" id="IPR032675">
    <property type="entry name" value="LRR_dom_sf"/>
</dbReference>
<dbReference type="Gene3D" id="3.80.10.10">
    <property type="entry name" value="Ribonuclease Inhibitor"/>
    <property type="match status" value="2"/>
</dbReference>
<evidence type="ECO:0008006" key="3">
    <source>
        <dbReference type="Google" id="ProtNLM"/>
    </source>
</evidence>
<organism evidence="1 2">
    <name type="scientific">Conidiobolus coronatus (strain ATCC 28846 / CBS 209.66 / NRRL 28638)</name>
    <name type="common">Delacroixia coronata</name>
    <dbReference type="NCBI Taxonomy" id="796925"/>
    <lineage>
        <taxon>Eukaryota</taxon>
        <taxon>Fungi</taxon>
        <taxon>Fungi incertae sedis</taxon>
        <taxon>Zoopagomycota</taxon>
        <taxon>Entomophthoromycotina</taxon>
        <taxon>Entomophthoromycetes</taxon>
        <taxon>Entomophthorales</taxon>
        <taxon>Ancylistaceae</taxon>
        <taxon>Conidiobolus</taxon>
    </lineage>
</organism>
<dbReference type="AlphaFoldDB" id="A0A137P929"/>
<protein>
    <recommendedName>
        <fullName evidence="3">RNI-like protein</fullName>
    </recommendedName>
</protein>
<keyword evidence="2" id="KW-1185">Reference proteome</keyword>
<evidence type="ECO:0000313" key="1">
    <source>
        <dbReference type="EMBL" id="KXN71516.1"/>
    </source>
</evidence>
<dbReference type="Proteomes" id="UP000070444">
    <property type="component" value="Unassembled WGS sequence"/>
</dbReference>